<name>A0A9W4DTA8_9ACTN</name>
<gene>
    <name evidence="2" type="ORF">SCOCK_30418</name>
</gene>
<dbReference type="AlphaFoldDB" id="A0A9W4DTA8"/>
<reference evidence="2" key="1">
    <citation type="submission" date="2021-05" db="EMBL/GenBank/DDBJ databases">
        <authorList>
            <person name="Arsene-Ploetze F."/>
        </authorList>
    </citation>
    <scope>NUCLEOTIDE SEQUENCE</scope>
    <source>
        <strain evidence="2">DSM 42138</strain>
    </source>
</reference>
<sequence>MWVADRVTSRKPPDTGLVRDRLRHPRTAPLHQHHRASVAERRESPAAGLLHTAHPTFEQRRAHAQVLQGGDRGGHARHHRPPRRRHRVRRRLRPGLRQVRGVAEHQVRVARPEPRRARRGRCPQRRAGQRARRRGQPWCPVLQARLADGL</sequence>
<dbReference type="EMBL" id="CAJSLV010000059">
    <property type="protein sequence ID" value="CAG6395185.1"/>
    <property type="molecule type" value="Genomic_DNA"/>
</dbReference>
<dbReference type="Proteomes" id="UP001152519">
    <property type="component" value="Unassembled WGS sequence"/>
</dbReference>
<keyword evidence="3" id="KW-1185">Reference proteome</keyword>
<evidence type="ECO:0000313" key="3">
    <source>
        <dbReference type="Proteomes" id="UP001152519"/>
    </source>
</evidence>
<proteinExistence type="predicted"/>
<comment type="caution">
    <text evidence="2">The sequence shown here is derived from an EMBL/GenBank/DDBJ whole genome shotgun (WGS) entry which is preliminary data.</text>
</comment>
<feature type="region of interest" description="Disordered" evidence="1">
    <location>
        <begin position="110"/>
        <end position="135"/>
    </location>
</feature>
<evidence type="ECO:0000256" key="1">
    <source>
        <dbReference type="SAM" id="MobiDB-lite"/>
    </source>
</evidence>
<evidence type="ECO:0000313" key="2">
    <source>
        <dbReference type="EMBL" id="CAG6395185.1"/>
    </source>
</evidence>
<protein>
    <submittedName>
        <fullName evidence="2">Uncharacterized protein</fullName>
    </submittedName>
</protein>
<feature type="region of interest" description="Disordered" evidence="1">
    <location>
        <begin position="1"/>
        <end position="87"/>
    </location>
</feature>
<feature type="compositionally biased region" description="Basic residues" evidence="1">
    <location>
        <begin position="116"/>
        <end position="135"/>
    </location>
</feature>
<organism evidence="2 3">
    <name type="scientific">Actinacidiphila cocklensis</name>
    <dbReference type="NCBI Taxonomy" id="887465"/>
    <lineage>
        <taxon>Bacteria</taxon>
        <taxon>Bacillati</taxon>
        <taxon>Actinomycetota</taxon>
        <taxon>Actinomycetes</taxon>
        <taxon>Kitasatosporales</taxon>
        <taxon>Streptomycetaceae</taxon>
        <taxon>Actinacidiphila</taxon>
    </lineage>
</organism>
<feature type="compositionally biased region" description="Basic and acidic residues" evidence="1">
    <location>
        <begin position="7"/>
        <end position="20"/>
    </location>
</feature>
<feature type="compositionally biased region" description="Basic residues" evidence="1">
    <location>
        <begin position="75"/>
        <end position="87"/>
    </location>
</feature>
<accession>A0A9W4DTA8</accession>
<feature type="compositionally biased region" description="Basic residues" evidence="1">
    <location>
        <begin position="21"/>
        <end position="36"/>
    </location>
</feature>